<dbReference type="AlphaFoldDB" id="A0A3G2T3C1"/>
<evidence type="ECO:0000313" key="4">
    <source>
        <dbReference type="EMBL" id="AYO54581.1"/>
    </source>
</evidence>
<organism evidence="4 5">
    <name type="scientific">Acinetobacter wuhouensis</name>
    <dbReference type="NCBI Taxonomy" id="1879050"/>
    <lineage>
        <taxon>Bacteria</taxon>
        <taxon>Pseudomonadati</taxon>
        <taxon>Pseudomonadota</taxon>
        <taxon>Gammaproteobacteria</taxon>
        <taxon>Moraxellales</taxon>
        <taxon>Moraxellaceae</taxon>
        <taxon>Acinetobacter</taxon>
    </lineage>
</organism>
<reference evidence="4 5" key="1">
    <citation type="submission" date="2018-10" db="EMBL/GenBank/DDBJ databases">
        <title>The complete genome of Acinetobacter wuhouensis strain WCHAW010062.</title>
        <authorList>
            <person name="Hu Y."/>
            <person name="Long H."/>
            <person name="Feng Y."/>
            <person name="Zong Z."/>
        </authorList>
    </citation>
    <scope>NUCLEOTIDE SEQUENCE [LARGE SCALE GENOMIC DNA]</scope>
    <source>
        <strain evidence="4 5">WCHAW010062</strain>
    </source>
</reference>
<name>A0A3G2T3C1_9GAMM</name>
<evidence type="ECO:0000256" key="1">
    <source>
        <dbReference type="ARBA" id="ARBA00008490"/>
    </source>
</evidence>
<evidence type="ECO:0000313" key="5">
    <source>
        <dbReference type="Proteomes" id="UP000279962"/>
    </source>
</evidence>
<dbReference type="Pfam" id="PF09829">
    <property type="entry name" value="DUF2057"/>
    <property type="match status" value="1"/>
</dbReference>
<dbReference type="Proteomes" id="UP000279962">
    <property type="component" value="Chromosome"/>
</dbReference>
<protein>
    <submittedName>
        <fullName evidence="4">DUF2057 domain-containing protein</fullName>
    </submittedName>
</protein>
<dbReference type="PANTHER" id="PTHR38108:SF1">
    <property type="entry name" value="UPF0319 PROTEIN YCCT"/>
    <property type="match status" value="1"/>
</dbReference>
<feature type="signal peptide" evidence="3">
    <location>
        <begin position="1"/>
        <end position="20"/>
    </location>
</feature>
<dbReference type="InterPro" id="IPR018635">
    <property type="entry name" value="UPF0319"/>
</dbReference>
<gene>
    <name evidence="4" type="ORF">CDG68_13415</name>
</gene>
<dbReference type="EMBL" id="CP033133">
    <property type="protein sequence ID" value="AYO54581.1"/>
    <property type="molecule type" value="Genomic_DNA"/>
</dbReference>
<feature type="chain" id="PRO_5018100311" evidence="3">
    <location>
        <begin position="21"/>
        <end position="224"/>
    </location>
</feature>
<accession>A0A3G2T3C1</accession>
<comment type="similarity">
    <text evidence="1">Belongs to the UPF0319 family.</text>
</comment>
<dbReference type="RefSeq" id="WP_087551761.1">
    <property type="nucleotide sequence ID" value="NZ_CP033133.1"/>
</dbReference>
<dbReference type="PANTHER" id="PTHR38108">
    <property type="entry name" value="UPF0319 PROTEIN YCCT"/>
    <property type="match status" value="1"/>
</dbReference>
<evidence type="ECO:0000256" key="3">
    <source>
        <dbReference type="SAM" id="SignalP"/>
    </source>
</evidence>
<keyword evidence="2 3" id="KW-0732">Signal</keyword>
<sequence>MALKYGIAALGLMLSGSVFAAATISAPEEIVVLAVNDQEVNSGLLRKKNEYKVDAGQVAVSVRYQQYFEHLSGEHDIIKSGVVTITAPDLKDGQAYKLALVNVPKRFEDAKKYAEQPTIAIYDNNNRLVVQQTGVNTEAKPWLGSGVFGKVIDLTSSKKTPTNQPAAVYATPSAVAVSAPVVSSVAKTNNVVTSSNSADQQLIQIWQKASKAERQKFMSWLAEQ</sequence>
<proteinExistence type="inferred from homology"/>
<evidence type="ECO:0000256" key="2">
    <source>
        <dbReference type="ARBA" id="ARBA00022729"/>
    </source>
</evidence>